<reference evidence="1" key="1">
    <citation type="submission" date="2023-11" db="EMBL/GenBank/DDBJ databases">
        <authorList>
            <person name="Poullet M."/>
        </authorList>
    </citation>
    <scope>NUCLEOTIDE SEQUENCE</scope>
    <source>
        <strain evidence="1">E1834</strain>
    </source>
</reference>
<accession>A0ACB0ZAQ2</accession>
<proteinExistence type="predicted"/>
<dbReference type="EMBL" id="CAVMJV010000029">
    <property type="protein sequence ID" value="CAK5076107.1"/>
    <property type="molecule type" value="Genomic_DNA"/>
</dbReference>
<comment type="caution">
    <text evidence="1">The sequence shown here is derived from an EMBL/GenBank/DDBJ whole genome shotgun (WGS) entry which is preliminary data.</text>
</comment>
<organism evidence="1 2">
    <name type="scientific">Meloidogyne enterolobii</name>
    <name type="common">Root-knot nematode worm</name>
    <name type="synonym">Meloidogyne mayaguensis</name>
    <dbReference type="NCBI Taxonomy" id="390850"/>
    <lineage>
        <taxon>Eukaryota</taxon>
        <taxon>Metazoa</taxon>
        <taxon>Ecdysozoa</taxon>
        <taxon>Nematoda</taxon>
        <taxon>Chromadorea</taxon>
        <taxon>Rhabditida</taxon>
        <taxon>Tylenchina</taxon>
        <taxon>Tylenchomorpha</taxon>
        <taxon>Tylenchoidea</taxon>
        <taxon>Meloidogynidae</taxon>
        <taxon>Meloidogyninae</taxon>
        <taxon>Meloidogyne</taxon>
    </lineage>
</organism>
<evidence type="ECO:0000313" key="1">
    <source>
        <dbReference type="EMBL" id="CAK5076107.1"/>
    </source>
</evidence>
<gene>
    <name evidence="1" type="ORF">MENTE1834_LOCUS22954</name>
</gene>
<dbReference type="Proteomes" id="UP001497535">
    <property type="component" value="Unassembled WGS sequence"/>
</dbReference>
<keyword evidence="2" id="KW-1185">Reference proteome</keyword>
<evidence type="ECO:0000313" key="2">
    <source>
        <dbReference type="Proteomes" id="UP001497535"/>
    </source>
</evidence>
<protein>
    <submittedName>
        <fullName evidence="1">Uncharacterized protein</fullName>
    </submittedName>
</protein>
<sequence length="115" mass="13351">MWPLSSIIHYQIQGENIPQSFTLENFTWSDDDVVGCCVVYPASRLENKMPYAFYTQNGKQICKAIVLEGNNDYYQPFVQISGYSVETNFGQDLDAKPFSYDISKHLVAEEFYEFY</sequence>
<name>A0ACB0ZAQ2_MELEN</name>